<dbReference type="EMBL" id="JACXZA010000003">
    <property type="protein sequence ID" value="MBD3919706.1"/>
    <property type="molecule type" value="Genomic_DNA"/>
</dbReference>
<keyword evidence="7 8" id="KW-0472">Membrane</keyword>
<keyword evidence="4" id="KW-1003">Cell membrane</keyword>
<dbReference type="PROSITE" id="PS50850">
    <property type="entry name" value="MFS"/>
    <property type="match status" value="1"/>
</dbReference>
<feature type="transmembrane region" description="Helical" evidence="8">
    <location>
        <begin position="174"/>
        <end position="195"/>
    </location>
</feature>
<feature type="transmembrane region" description="Helical" evidence="8">
    <location>
        <begin position="57"/>
        <end position="75"/>
    </location>
</feature>
<dbReference type="NCBIfam" id="TIGR00711">
    <property type="entry name" value="efflux_EmrB"/>
    <property type="match status" value="1"/>
</dbReference>
<proteinExistence type="inferred from homology"/>
<feature type="transmembrane region" description="Helical" evidence="8">
    <location>
        <begin position="238"/>
        <end position="256"/>
    </location>
</feature>
<feature type="transmembrane region" description="Helical" evidence="8">
    <location>
        <begin position="306"/>
        <end position="328"/>
    </location>
</feature>
<evidence type="ECO:0000256" key="1">
    <source>
        <dbReference type="ARBA" id="ARBA00004651"/>
    </source>
</evidence>
<feature type="transmembrane region" description="Helical" evidence="8">
    <location>
        <begin position="277"/>
        <end position="300"/>
    </location>
</feature>
<keyword evidence="11" id="KW-1185">Reference proteome</keyword>
<feature type="transmembrane region" description="Helical" evidence="8">
    <location>
        <begin position="116"/>
        <end position="137"/>
    </location>
</feature>
<feature type="transmembrane region" description="Helical" evidence="8">
    <location>
        <begin position="340"/>
        <end position="359"/>
    </location>
</feature>
<dbReference type="SUPFAM" id="SSF103473">
    <property type="entry name" value="MFS general substrate transporter"/>
    <property type="match status" value="1"/>
</dbReference>
<dbReference type="Pfam" id="PF07690">
    <property type="entry name" value="MFS_1"/>
    <property type="match status" value="1"/>
</dbReference>
<feature type="transmembrane region" description="Helical" evidence="8">
    <location>
        <begin position="207"/>
        <end position="226"/>
    </location>
</feature>
<feature type="transmembrane region" description="Helical" evidence="8">
    <location>
        <begin position="437"/>
        <end position="457"/>
    </location>
</feature>
<comment type="similarity">
    <text evidence="2">Belongs to the major facilitator superfamily. EmrB family.</text>
</comment>
<comment type="subcellular location">
    <subcellularLocation>
        <location evidence="1">Cell membrane</location>
        <topology evidence="1">Multi-pass membrane protein</topology>
    </subcellularLocation>
</comment>
<evidence type="ECO:0000256" key="4">
    <source>
        <dbReference type="ARBA" id="ARBA00022475"/>
    </source>
</evidence>
<dbReference type="PANTHER" id="PTHR42718">
    <property type="entry name" value="MAJOR FACILITATOR SUPERFAMILY MULTIDRUG TRANSPORTER MFSC"/>
    <property type="match status" value="1"/>
</dbReference>
<dbReference type="InterPro" id="IPR020846">
    <property type="entry name" value="MFS_dom"/>
</dbReference>
<evidence type="ECO:0000256" key="5">
    <source>
        <dbReference type="ARBA" id="ARBA00022692"/>
    </source>
</evidence>
<organism evidence="10 11">
    <name type="scientific">Paenibacillus terricola</name>
    <dbReference type="NCBI Taxonomy" id="2763503"/>
    <lineage>
        <taxon>Bacteria</taxon>
        <taxon>Bacillati</taxon>
        <taxon>Bacillota</taxon>
        <taxon>Bacilli</taxon>
        <taxon>Bacillales</taxon>
        <taxon>Paenibacillaceae</taxon>
        <taxon>Paenibacillus</taxon>
    </lineage>
</organism>
<dbReference type="InterPro" id="IPR011701">
    <property type="entry name" value="MFS"/>
</dbReference>
<feature type="transmembrane region" description="Helical" evidence="8">
    <location>
        <begin position="412"/>
        <end position="431"/>
    </location>
</feature>
<feature type="transmembrane region" description="Helical" evidence="8">
    <location>
        <begin position="149"/>
        <end position="168"/>
    </location>
</feature>
<evidence type="ECO:0000256" key="3">
    <source>
        <dbReference type="ARBA" id="ARBA00022448"/>
    </source>
</evidence>
<reference evidence="10 11" key="1">
    <citation type="submission" date="2020-09" db="EMBL/GenBank/DDBJ databases">
        <title>Paenibacillus sp. strain PR3 16S rRNA gene Genome sequencing and assembly.</title>
        <authorList>
            <person name="Kim J."/>
        </authorList>
    </citation>
    <scope>NUCLEOTIDE SEQUENCE [LARGE SCALE GENOMIC DNA]</scope>
    <source>
        <strain evidence="10 11">PR3</strain>
    </source>
</reference>
<name>A0ABR8MUQ9_9BACL</name>
<feature type="domain" description="Major facilitator superfamily (MFS) profile" evidence="9">
    <location>
        <begin position="21"/>
        <end position="461"/>
    </location>
</feature>
<dbReference type="Proteomes" id="UP000609346">
    <property type="component" value="Unassembled WGS sequence"/>
</dbReference>
<evidence type="ECO:0000256" key="7">
    <source>
        <dbReference type="ARBA" id="ARBA00023136"/>
    </source>
</evidence>
<evidence type="ECO:0000256" key="8">
    <source>
        <dbReference type="SAM" id="Phobius"/>
    </source>
</evidence>
<evidence type="ECO:0000256" key="2">
    <source>
        <dbReference type="ARBA" id="ARBA00008537"/>
    </source>
</evidence>
<keyword evidence="6 8" id="KW-1133">Transmembrane helix</keyword>
<dbReference type="Gene3D" id="1.20.1250.20">
    <property type="entry name" value="MFS general substrate transporter like domains"/>
    <property type="match status" value="1"/>
</dbReference>
<dbReference type="CDD" id="cd17321">
    <property type="entry name" value="MFS_MMR_MDR_like"/>
    <property type="match status" value="1"/>
</dbReference>
<evidence type="ECO:0000256" key="6">
    <source>
        <dbReference type="ARBA" id="ARBA00022989"/>
    </source>
</evidence>
<dbReference type="InterPro" id="IPR036259">
    <property type="entry name" value="MFS_trans_sf"/>
</dbReference>
<evidence type="ECO:0000313" key="10">
    <source>
        <dbReference type="EMBL" id="MBD3919706.1"/>
    </source>
</evidence>
<keyword evidence="3" id="KW-0813">Transport</keyword>
<feature type="transmembrane region" description="Helical" evidence="8">
    <location>
        <begin position="20"/>
        <end position="45"/>
    </location>
</feature>
<sequence length="463" mass="48177">MRLQEVLLQTKVLTRSAKFIFLLGISLGYFMVLLDMTVVSVALPAIHTDLGGGLSGLQWVVNAYTMVFAGLMLSMGTMTDKFGAKRVFIGGLVLILAASGISAAVTSLGALITMRAVLGIGGAALLPASLTLIAHAYPDPGERARALGIWAAVTGIALAAGPVVGGLLVDSLGWRSIFLLNIPIAIVSLAITWVSIKETSRNAKRNLDIGGQLLAIVSIVALSYALMEGESYGWSSPVILGTLGLALLSTILFIIVEARSKTPLIPLQLFRSPSLSAGMSAGMLINIGLSGILFIIPIFFQQERGLSAHAAGLALLPMMIPMAINPIFTGRIVSRVGPRMPMTFGFASAAAGTALLVGVNVTTSYWLTLTGLILLGYGISLTIPSLMAAVISSVPKDQVGIASGMINSSRQLGATLGVAMMGIIVSSYSSFVTGMHASLFVTALILLGGSLLSYLMVGRVRKS</sequence>
<evidence type="ECO:0000313" key="11">
    <source>
        <dbReference type="Proteomes" id="UP000609346"/>
    </source>
</evidence>
<dbReference type="InterPro" id="IPR004638">
    <property type="entry name" value="EmrB-like"/>
</dbReference>
<comment type="caution">
    <text evidence="10">The sequence shown here is derived from an EMBL/GenBank/DDBJ whole genome shotgun (WGS) entry which is preliminary data.</text>
</comment>
<gene>
    <name evidence="10" type="ORF">H8B09_13155</name>
</gene>
<evidence type="ECO:0000259" key="9">
    <source>
        <dbReference type="PROSITE" id="PS50850"/>
    </source>
</evidence>
<feature type="transmembrane region" description="Helical" evidence="8">
    <location>
        <begin position="87"/>
        <end position="110"/>
    </location>
</feature>
<dbReference type="PANTHER" id="PTHR42718:SF9">
    <property type="entry name" value="MAJOR FACILITATOR SUPERFAMILY MULTIDRUG TRANSPORTER MFSC"/>
    <property type="match status" value="1"/>
</dbReference>
<feature type="transmembrane region" description="Helical" evidence="8">
    <location>
        <begin position="365"/>
        <end position="391"/>
    </location>
</feature>
<keyword evidence="5 8" id="KW-0812">Transmembrane</keyword>
<accession>A0ABR8MUQ9</accession>
<dbReference type="Gene3D" id="1.20.1720.10">
    <property type="entry name" value="Multidrug resistance protein D"/>
    <property type="match status" value="1"/>
</dbReference>
<protein>
    <submittedName>
        <fullName evidence="10">MFS transporter</fullName>
    </submittedName>
</protein>